<dbReference type="Proteomes" id="UP000663868">
    <property type="component" value="Unassembled WGS sequence"/>
</dbReference>
<feature type="repeat" description="WD" evidence="3">
    <location>
        <begin position="221"/>
        <end position="263"/>
    </location>
</feature>
<keyword evidence="2" id="KW-0677">Repeat</keyword>
<evidence type="ECO:0000313" key="4">
    <source>
        <dbReference type="EMBL" id="CAF0949414.1"/>
    </source>
</evidence>
<dbReference type="EMBL" id="CAJNOE010000126">
    <property type="protein sequence ID" value="CAF0949414.1"/>
    <property type="molecule type" value="Genomic_DNA"/>
</dbReference>
<dbReference type="PROSITE" id="PS00678">
    <property type="entry name" value="WD_REPEATS_1"/>
    <property type="match status" value="2"/>
</dbReference>
<dbReference type="Pfam" id="PF00400">
    <property type="entry name" value="WD40"/>
    <property type="match status" value="6"/>
</dbReference>
<comment type="caution">
    <text evidence="4">The sequence shown here is derived from an EMBL/GenBank/DDBJ whole genome shotgun (WGS) entry which is preliminary data.</text>
</comment>
<evidence type="ECO:0000313" key="5">
    <source>
        <dbReference type="EMBL" id="CAF4015133.1"/>
    </source>
</evidence>
<dbReference type="SUPFAM" id="SSF50978">
    <property type="entry name" value="WD40 repeat-like"/>
    <property type="match status" value="1"/>
</dbReference>
<sequence length="360" mass="40403">MFSHRSLALYGGHEDEINCLIFSCDLEILLTGSINGFIRLWNTVFDQLTFKIHENAGVVRALAISNNDKYFASAASDTNIHLYETRTGRLLYILTGHTHSSDCLQFSKDSQLIASGGWDCRTILWNVITGEQVYDLQHHTSAVQSVSFHPNLNLMATGSHDNIVFLYNFDKPSPLTPIRFQGHFGNVRALAFSKLPYLASASWDKIIIIWHTELARIHARLFGHAGWIQAVTFRDDDEGSTLASVDDESVRVWDIFTGDCIHRLSIINDFSCCVRFLPGNRGLLVGGAIYELLAEQSTRPVERPRTKKIHERATGETILLPKQQSVLLRQASRVKSAKSSIIQSRPTTAQSILRKPLPVD</sequence>
<dbReference type="PROSITE" id="PS50082">
    <property type="entry name" value="WD_REPEATS_2"/>
    <property type="match status" value="6"/>
</dbReference>
<feature type="repeat" description="WD" evidence="3">
    <location>
        <begin position="94"/>
        <end position="135"/>
    </location>
</feature>
<reference evidence="4" key="1">
    <citation type="submission" date="2021-02" db="EMBL/GenBank/DDBJ databases">
        <authorList>
            <person name="Nowell W R."/>
        </authorList>
    </citation>
    <scope>NUCLEOTIDE SEQUENCE</scope>
</reference>
<keyword evidence="1 3" id="KW-0853">WD repeat</keyword>
<evidence type="ECO:0000256" key="1">
    <source>
        <dbReference type="ARBA" id="ARBA00022574"/>
    </source>
</evidence>
<feature type="repeat" description="WD" evidence="3">
    <location>
        <begin position="10"/>
        <end position="42"/>
    </location>
</feature>
<protein>
    <submittedName>
        <fullName evidence="4">Uncharacterized protein</fullName>
    </submittedName>
</protein>
<organism evidence="4 6">
    <name type="scientific">Adineta steineri</name>
    <dbReference type="NCBI Taxonomy" id="433720"/>
    <lineage>
        <taxon>Eukaryota</taxon>
        <taxon>Metazoa</taxon>
        <taxon>Spiralia</taxon>
        <taxon>Gnathifera</taxon>
        <taxon>Rotifera</taxon>
        <taxon>Eurotatoria</taxon>
        <taxon>Bdelloidea</taxon>
        <taxon>Adinetida</taxon>
        <taxon>Adinetidae</taxon>
        <taxon>Adineta</taxon>
    </lineage>
</organism>
<evidence type="ECO:0000313" key="6">
    <source>
        <dbReference type="Proteomes" id="UP000663860"/>
    </source>
</evidence>
<dbReference type="InterPro" id="IPR019775">
    <property type="entry name" value="WD40_repeat_CS"/>
</dbReference>
<dbReference type="AlphaFoldDB" id="A0A814D4X8"/>
<accession>A0A814D4X8</accession>
<dbReference type="Gene3D" id="2.130.10.10">
    <property type="entry name" value="YVTN repeat-like/Quinoprotein amine dehydrogenase"/>
    <property type="match status" value="3"/>
</dbReference>
<dbReference type="PANTHER" id="PTHR19879">
    <property type="entry name" value="TRANSCRIPTION INITIATION FACTOR TFIID"/>
    <property type="match status" value="1"/>
</dbReference>
<dbReference type="EMBL" id="CAJOBB010003019">
    <property type="protein sequence ID" value="CAF4015133.1"/>
    <property type="molecule type" value="Genomic_DNA"/>
</dbReference>
<dbReference type="InterPro" id="IPR001680">
    <property type="entry name" value="WD40_rpt"/>
</dbReference>
<dbReference type="SMART" id="SM00320">
    <property type="entry name" value="WD40"/>
    <property type="match status" value="6"/>
</dbReference>
<dbReference type="PROSITE" id="PS50294">
    <property type="entry name" value="WD_REPEATS_REGION"/>
    <property type="match status" value="3"/>
</dbReference>
<feature type="repeat" description="WD" evidence="3">
    <location>
        <begin position="136"/>
        <end position="177"/>
    </location>
</feature>
<dbReference type="InterPro" id="IPR036322">
    <property type="entry name" value="WD40_repeat_dom_sf"/>
</dbReference>
<evidence type="ECO:0000256" key="3">
    <source>
        <dbReference type="PROSITE-ProRule" id="PRU00221"/>
    </source>
</evidence>
<dbReference type="InterPro" id="IPR015943">
    <property type="entry name" value="WD40/YVTN_repeat-like_dom_sf"/>
</dbReference>
<dbReference type="PANTHER" id="PTHR19879:SF9">
    <property type="entry name" value="TRANSCRIPTION INITIATION FACTOR TFIID SUBUNIT 5"/>
    <property type="match status" value="1"/>
</dbReference>
<feature type="repeat" description="WD" evidence="3">
    <location>
        <begin position="52"/>
        <end position="93"/>
    </location>
</feature>
<dbReference type="Proteomes" id="UP000663860">
    <property type="component" value="Unassembled WGS sequence"/>
</dbReference>
<evidence type="ECO:0000256" key="2">
    <source>
        <dbReference type="ARBA" id="ARBA00022737"/>
    </source>
</evidence>
<gene>
    <name evidence="4" type="ORF">IZO911_LOCUS14910</name>
    <name evidence="5" type="ORF">KXQ929_LOCUS29322</name>
</gene>
<dbReference type="CDD" id="cd00200">
    <property type="entry name" value="WD40"/>
    <property type="match status" value="1"/>
</dbReference>
<name>A0A814D4X8_9BILA</name>
<feature type="repeat" description="WD" evidence="3">
    <location>
        <begin position="180"/>
        <end position="210"/>
    </location>
</feature>
<proteinExistence type="predicted"/>